<feature type="domain" description="Calcineurin-like phosphoesterase" evidence="1">
    <location>
        <begin position="28"/>
        <end position="222"/>
    </location>
</feature>
<dbReference type="PANTHER" id="PTHR42850:SF4">
    <property type="entry name" value="ZINC-DEPENDENT ENDOPOLYPHOSPHATASE"/>
    <property type="match status" value="1"/>
</dbReference>
<dbReference type="Gene3D" id="3.60.21.10">
    <property type="match status" value="1"/>
</dbReference>
<dbReference type="Proteomes" id="UP001055804">
    <property type="component" value="Unassembled WGS sequence"/>
</dbReference>
<gene>
    <name evidence="2" type="ORF">NJQ99_02915</name>
</gene>
<dbReference type="CDD" id="cd00144">
    <property type="entry name" value="MPP_PPP_family"/>
    <property type="match status" value="1"/>
</dbReference>
<reference evidence="2" key="1">
    <citation type="submission" date="2022-06" db="EMBL/GenBank/DDBJ databases">
        <title>Isolation and Genomics of Futiania mangrovii gen. nov., sp. nov., a Rare and Metabolically-versatile member in the Class Alphaproteobacteria.</title>
        <authorList>
            <person name="Liu L."/>
            <person name="Huang W.-C."/>
            <person name="Pan J."/>
            <person name="Li J."/>
            <person name="Huang Y."/>
            <person name="Du H."/>
            <person name="Liu Y."/>
            <person name="Li M."/>
        </authorList>
    </citation>
    <scope>NUCLEOTIDE SEQUENCE</scope>
    <source>
        <strain evidence="2">FT118</strain>
    </source>
</reference>
<sequence>MGDMVLTRLKSYLDAGSGWPRAPGDTVIYAVGDVHGRADLMDALTDRIRRDAERREAERRLLVFLGDYIDRGEDSRGVIDRLTDDPPDGFERVCLRGNHEEAFLAFLADSSGGPAWCRFGGLETLMSYGVLAPDAPAPRTAAEFEAVRLALSAALPQTHREFLETLPVRHEEGDYLFVHAGVRPGVPLDAQTERDLTWIRDAFLAHEEPFERFVVHGHTPSERPQIKPNRMGVDTGAYLTGRLTAAVLHADRRTTLST</sequence>
<proteinExistence type="predicted"/>
<dbReference type="InterPro" id="IPR004843">
    <property type="entry name" value="Calcineurin-like_PHP"/>
</dbReference>
<dbReference type="PANTHER" id="PTHR42850">
    <property type="entry name" value="METALLOPHOSPHOESTERASE"/>
    <property type="match status" value="1"/>
</dbReference>
<dbReference type="RefSeq" id="WP_269331298.1">
    <property type="nucleotide sequence ID" value="NZ_JAMZFT010000001.1"/>
</dbReference>
<keyword evidence="3" id="KW-1185">Reference proteome</keyword>
<dbReference type="Pfam" id="PF00149">
    <property type="entry name" value="Metallophos"/>
    <property type="match status" value="1"/>
</dbReference>
<organism evidence="2 3">
    <name type="scientific">Futiania mangrovi</name>
    <dbReference type="NCBI Taxonomy" id="2959716"/>
    <lineage>
        <taxon>Bacteria</taxon>
        <taxon>Pseudomonadati</taxon>
        <taxon>Pseudomonadota</taxon>
        <taxon>Alphaproteobacteria</taxon>
        <taxon>Futianiales</taxon>
        <taxon>Futianiaceae</taxon>
        <taxon>Futiania</taxon>
    </lineage>
</organism>
<dbReference type="GO" id="GO:0005737">
    <property type="term" value="C:cytoplasm"/>
    <property type="evidence" value="ECO:0007669"/>
    <property type="project" value="TreeGrafter"/>
</dbReference>
<evidence type="ECO:0000313" key="3">
    <source>
        <dbReference type="Proteomes" id="UP001055804"/>
    </source>
</evidence>
<evidence type="ECO:0000259" key="1">
    <source>
        <dbReference type="Pfam" id="PF00149"/>
    </source>
</evidence>
<dbReference type="EMBL" id="JAMZFT010000001">
    <property type="protein sequence ID" value="MCP1335351.1"/>
    <property type="molecule type" value="Genomic_DNA"/>
</dbReference>
<accession>A0A9J6PFF3</accession>
<evidence type="ECO:0000313" key="2">
    <source>
        <dbReference type="EMBL" id="MCP1335351.1"/>
    </source>
</evidence>
<protein>
    <submittedName>
        <fullName evidence="2">Serine/threonine protein phosphatase</fullName>
    </submittedName>
</protein>
<name>A0A9J6PFF3_9PROT</name>
<dbReference type="InterPro" id="IPR050126">
    <property type="entry name" value="Ap4A_hydrolase"/>
</dbReference>
<dbReference type="AlphaFoldDB" id="A0A9J6PFF3"/>
<dbReference type="GO" id="GO:0110154">
    <property type="term" value="P:RNA decapping"/>
    <property type="evidence" value="ECO:0007669"/>
    <property type="project" value="TreeGrafter"/>
</dbReference>
<dbReference type="InterPro" id="IPR029052">
    <property type="entry name" value="Metallo-depent_PP-like"/>
</dbReference>
<dbReference type="SUPFAM" id="SSF56300">
    <property type="entry name" value="Metallo-dependent phosphatases"/>
    <property type="match status" value="1"/>
</dbReference>
<dbReference type="GO" id="GO:0008803">
    <property type="term" value="F:bis(5'-nucleosyl)-tetraphosphatase (symmetrical) activity"/>
    <property type="evidence" value="ECO:0007669"/>
    <property type="project" value="TreeGrafter"/>
</dbReference>
<dbReference type="GO" id="GO:0016791">
    <property type="term" value="F:phosphatase activity"/>
    <property type="evidence" value="ECO:0007669"/>
    <property type="project" value="TreeGrafter"/>
</dbReference>
<comment type="caution">
    <text evidence="2">The sequence shown here is derived from an EMBL/GenBank/DDBJ whole genome shotgun (WGS) entry which is preliminary data.</text>
</comment>